<dbReference type="Proteomes" id="UP000249390">
    <property type="component" value="Unassembled WGS sequence"/>
</dbReference>
<protein>
    <submittedName>
        <fullName evidence="3">Uncharacterized protein</fullName>
    </submittedName>
</protein>
<reference evidence="3 4" key="1">
    <citation type="submission" date="2018-06" db="EMBL/GenBank/DDBJ databases">
        <title>The Genome of Cuscuta australis (Dodder) Provides Insight into the Evolution of Plant Parasitism.</title>
        <authorList>
            <person name="Liu H."/>
        </authorList>
    </citation>
    <scope>NUCLEOTIDE SEQUENCE [LARGE SCALE GENOMIC DNA]</scope>
    <source>
        <strain evidence="4">cv. Yunnan</strain>
        <tissue evidence="3">Vines</tissue>
    </source>
</reference>
<evidence type="ECO:0000313" key="3">
    <source>
        <dbReference type="EMBL" id="RAL37530.1"/>
    </source>
</evidence>
<proteinExistence type="predicted"/>
<gene>
    <name evidence="3" type="ORF">DM860_000224</name>
</gene>
<feature type="chain" id="PRO_5016422669" evidence="2">
    <location>
        <begin position="29"/>
        <end position="90"/>
    </location>
</feature>
<evidence type="ECO:0000313" key="4">
    <source>
        <dbReference type="Proteomes" id="UP000249390"/>
    </source>
</evidence>
<dbReference type="EMBL" id="NQVE01000215">
    <property type="protein sequence ID" value="RAL37530.1"/>
    <property type="molecule type" value="Genomic_DNA"/>
</dbReference>
<name>A0A328CXY1_9ASTE</name>
<keyword evidence="4" id="KW-1185">Reference proteome</keyword>
<evidence type="ECO:0000256" key="2">
    <source>
        <dbReference type="SAM" id="SignalP"/>
    </source>
</evidence>
<sequence>MATLRATWRGLALVVCLVLFLVVVPSFAARPGRTPPTLVVLRPKAAAVAAGKRVLPRSLWLNLLGKGGSPGSGPTKPHHGESPVKAPVKA</sequence>
<feature type="region of interest" description="Disordered" evidence="1">
    <location>
        <begin position="66"/>
        <end position="90"/>
    </location>
</feature>
<keyword evidence="2" id="KW-0732">Signal</keyword>
<accession>A0A328CXY1</accession>
<organism evidence="3 4">
    <name type="scientific">Cuscuta australis</name>
    <dbReference type="NCBI Taxonomy" id="267555"/>
    <lineage>
        <taxon>Eukaryota</taxon>
        <taxon>Viridiplantae</taxon>
        <taxon>Streptophyta</taxon>
        <taxon>Embryophyta</taxon>
        <taxon>Tracheophyta</taxon>
        <taxon>Spermatophyta</taxon>
        <taxon>Magnoliopsida</taxon>
        <taxon>eudicotyledons</taxon>
        <taxon>Gunneridae</taxon>
        <taxon>Pentapetalae</taxon>
        <taxon>asterids</taxon>
        <taxon>lamiids</taxon>
        <taxon>Solanales</taxon>
        <taxon>Convolvulaceae</taxon>
        <taxon>Cuscuteae</taxon>
        <taxon>Cuscuta</taxon>
        <taxon>Cuscuta subgen. Grammica</taxon>
        <taxon>Cuscuta sect. Cleistogrammica</taxon>
    </lineage>
</organism>
<dbReference type="AlphaFoldDB" id="A0A328CXY1"/>
<feature type="signal peptide" evidence="2">
    <location>
        <begin position="1"/>
        <end position="28"/>
    </location>
</feature>
<comment type="caution">
    <text evidence="3">The sequence shown here is derived from an EMBL/GenBank/DDBJ whole genome shotgun (WGS) entry which is preliminary data.</text>
</comment>
<evidence type="ECO:0000256" key="1">
    <source>
        <dbReference type="SAM" id="MobiDB-lite"/>
    </source>
</evidence>